<evidence type="ECO:0000256" key="2">
    <source>
        <dbReference type="ARBA" id="ARBA00023015"/>
    </source>
</evidence>
<dbReference type="GO" id="GO:0003700">
    <property type="term" value="F:DNA-binding transcription factor activity"/>
    <property type="evidence" value="ECO:0007669"/>
    <property type="project" value="TreeGrafter"/>
</dbReference>
<comment type="similarity">
    <text evidence="1">Belongs to the LysR transcriptional regulatory family.</text>
</comment>
<evidence type="ECO:0000256" key="1">
    <source>
        <dbReference type="ARBA" id="ARBA00009437"/>
    </source>
</evidence>
<dbReference type="GO" id="GO:0003677">
    <property type="term" value="F:DNA binding"/>
    <property type="evidence" value="ECO:0007669"/>
    <property type="project" value="UniProtKB-KW"/>
</dbReference>
<name>A0A6C2D696_9RHOO</name>
<evidence type="ECO:0000256" key="4">
    <source>
        <dbReference type="ARBA" id="ARBA00023163"/>
    </source>
</evidence>
<dbReference type="AlphaFoldDB" id="A0A6C2D696"/>
<comment type="caution">
    <text evidence="6">The sequence shown here is derived from an EMBL/GenBank/DDBJ whole genome shotgun (WGS) entry which is preliminary data.</text>
</comment>
<evidence type="ECO:0000313" key="6">
    <source>
        <dbReference type="EMBL" id="TYC61561.1"/>
    </source>
</evidence>
<dbReference type="SUPFAM" id="SSF53850">
    <property type="entry name" value="Periplasmic binding protein-like II"/>
    <property type="match status" value="1"/>
</dbReference>
<dbReference type="CDD" id="cd08414">
    <property type="entry name" value="PBP2_LTTR_aromatics_like"/>
    <property type="match status" value="1"/>
</dbReference>
<gene>
    <name evidence="6" type="ORF">ETQ85_02535</name>
</gene>
<dbReference type="InterPro" id="IPR005119">
    <property type="entry name" value="LysR_subst-bd"/>
</dbReference>
<dbReference type="PANTHER" id="PTHR30346">
    <property type="entry name" value="TRANSCRIPTIONAL DUAL REGULATOR HCAR-RELATED"/>
    <property type="match status" value="1"/>
</dbReference>
<keyword evidence="2" id="KW-0805">Transcription regulation</keyword>
<dbReference type="EMBL" id="SDKK01000002">
    <property type="protein sequence ID" value="TYC61561.1"/>
    <property type="molecule type" value="Genomic_DNA"/>
</dbReference>
<keyword evidence="7" id="KW-1185">Reference proteome</keyword>
<organism evidence="6 7">
    <name type="scientific">Zoogloea oleivorans</name>
    <dbReference type="NCBI Taxonomy" id="1552750"/>
    <lineage>
        <taxon>Bacteria</taxon>
        <taxon>Pseudomonadati</taxon>
        <taxon>Pseudomonadota</taxon>
        <taxon>Betaproteobacteria</taxon>
        <taxon>Rhodocyclales</taxon>
        <taxon>Zoogloeaceae</taxon>
        <taxon>Zoogloea</taxon>
    </lineage>
</organism>
<evidence type="ECO:0000313" key="7">
    <source>
        <dbReference type="Proteomes" id="UP000389128"/>
    </source>
</evidence>
<accession>A0A6C2D696</accession>
<sequence length="216" mass="23072">MASMSAPSQSSILKLAVSADALSPQLATLLALQRAEEPETLVLLQEVTAGDLVRGLENGDCDMGMAVRATSTHLALDTQPLWGDELALAVPLRSPLLAHVEVSLDALLHYPLVRWCPRACEALSQQVDAVIGPEDRSAREVNSFELMALLVAAGYGVGIAPRSRIAQARGWGVAMRPLADGPYLIRTQLLLPSRGCVPAVERFAERAAKITETRSA</sequence>
<evidence type="ECO:0000256" key="3">
    <source>
        <dbReference type="ARBA" id="ARBA00023125"/>
    </source>
</evidence>
<dbReference type="GO" id="GO:0032993">
    <property type="term" value="C:protein-DNA complex"/>
    <property type="evidence" value="ECO:0007669"/>
    <property type="project" value="TreeGrafter"/>
</dbReference>
<proteinExistence type="inferred from homology"/>
<keyword evidence="4" id="KW-0804">Transcription</keyword>
<dbReference type="PANTHER" id="PTHR30346:SF0">
    <property type="entry name" value="HCA OPERON TRANSCRIPTIONAL ACTIVATOR HCAR"/>
    <property type="match status" value="1"/>
</dbReference>
<reference evidence="6 7" key="1">
    <citation type="submission" date="2019-01" db="EMBL/GenBank/DDBJ databases">
        <title>Zoogloea oleivorans genome sequencing and assembly.</title>
        <authorList>
            <person name="Tancsics A."/>
            <person name="Farkas M."/>
            <person name="Kriszt B."/>
            <person name="Maroti G."/>
            <person name="Horvath B."/>
        </authorList>
    </citation>
    <scope>NUCLEOTIDE SEQUENCE [LARGE SCALE GENOMIC DNA]</scope>
    <source>
        <strain evidence="6 7">Buc</strain>
    </source>
</reference>
<dbReference type="OrthoDB" id="9178873at2"/>
<dbReference type="Proteomes" id="UP000389128">
    <property type="component" value="Unassembled WGS sequence"/>
</dbReference>
<protein>
    <submittedName>
        <fullName evidence="6">LysR family transcriptional regulator</fullName>
    </submittedName>
</protein>
<feature type="domain" description="LysR substrate-binding" evidence="5">
    <location>
        <begin position="11"/>
        <end position="207"/>
    </location>
</feature>
<dbReference type="Gene3D" id="3.40.190.10">
    <property type="entry name" value="Periplasmic binding protein-like II"/>
    <property type="match status" value="2"/>
</dbReference>
<dbReference type="Pfam" id="PF03466">
    <property type="entry name" value="LysR_substrate"/>
    <property type="match status" value="1"/>
</dbReference>
<keyword evidence="3" id="KW-0238">DNA-binding</keyword>
<evidence type="ECO:0000259" key="5">
    <source>
        <dbReference type="Pfam" id="PF03466"/>
    </source>
</evidence>